<organism evidence="1 2">
    <name type="scientific">Endocarpon pusillum</name>
    <dbReference type="NCBI Taxonomy" id="364733"/>
    <lineage>
        <taxon>Eukaryota</taxon>
        <taxon>Fungi</taxon>
        <taxon>Dikarya</taxon>
        <taxon>Ascomycota</taxon>
        <taxon>Pezizomycotina</taxon>
        <taxon>Eurotiomycetes</taxon>
        <taxon>Chaetothyriomycetidae</taxon>
        <taxon>Verrucariales</taxon>
        <taxon>Verrucariaceae</taxon>
        <taxon>Endocarpon</taxon>
    </lineage>
</organism>
<proteinExistence type="predicted"/>
<evidence type="ECO:0000313" key="2">
    <source>
        <dbReference type="Proteomes" id="UP000606974"/>
    </source>
</evidence>
<name>A0A8H7ADJ0_9EURO</name>
<protein>
    <submittedName>
        <fullName evidence="1">Uncharacterized protein</fullName>
    </submittedName>
</protein>
<gene>
    <name evidence="1" type="ORF">GJ744_010951</name>
</gene>
<evidence type="ECO:0000313" key="1">
    <source>
        <dbReference type="EMBL" id="KAF7507138.1"/>
    </source>
</evidence>
<dbReference type="EMBL" id="JAACFV010000074">
    <property type="protein sequence ID" value="KAF7507138.1"/>
    <property type="molecule type" value="Genomic_DNA"/>
</dbReference>
<dbReference type="Proteomes" id="UP000606974">
    <property type="component" value="Unassembled WGS sequence"/>
</dbReference>
<dbReference type="AlphaFoldDB" id="A0A8H7ADJ0"/>
<accession>A0A8H7ADJ0</accession>
<dbReference type="OrthoDB" id="4115463at2759"/>
<sequence length="228" mass="25845">MGARLVNWARHKRLAGPVVCWLFPADLGTHPVQRDAELQVGLNADILDQTRDALRDAVQEGLRAWATAADIGGRAKNYGNRLHEAELKLNNPDTDPWAATERDVTLPFLLKQVFRIHYSECTEPERVKASMELLRQVLADATDLRDKDQARKLRDALLGTMLAIEEGRQDREATYYETRVDPGEYVPEIRGLNEPIWEQLFGEMTTEGASKRVAWQVSELDAPIEIDE</sequence>
<comment type="caution">
    <text evidence="1">The sequence shown here is derived from an EMBL/GenBank/DDBJ whole genome shotgun (WGS) entry which is preliminary data.</text>
</comment>
<reference evidence="1" key="1">
    <citation type="submission" date="2020-02" db="EMBL/GenBank/DDBJ databases">
        <authorList>
            <person name="Palmer J.M."/>
        </authorList>
    </citation>
    <scope>NUCLEOTIDE SEQUENCE</scope>
    <source>
        <strain evidence="1">EPUS1.4</strain>
        <tissue evidence="1">Thallus</tissue>
    </source>
</reference>
<keyword evidence="2" id="KW-1185">Reference proteome</keyword>